<dbReference type="InterPro" id="IPR027417">
    <property type="entry name" value="P-loop_NTPase"/>
</dbReference>
<keyword evidence="9 13" id="KW-0418">Kinase</keyword>
<dbReference type="PANTHER" id="PTHR42724:SF1">
    <property type="entry name" value="TETRAACYLDISACCHARIDE 4'-KINASE, MITOCHONDRIAL-RELATED"/>
    <property type="match status" value="1"/>
</dbReference>
<comment type="pathway">
    <text evidence="2 13">Glycolipid biosynthesis; lipid IV(A) biosynthesis; lipid IV(A) from (3R)-3-hydroxytetradecanoyl-[acyl-carrier-protein] and UDP-N-acetyl-alpha-D-glucosamine: step 6/6.</text>
</comment>
<evidence type="ECO:0000256" key="13">
    <source>
        <dbReference type="HAMAP-Rule" id="MF_00409"/>
    </source>
</evidence>
<dbReference type="Pfam" id="PF02606">
    <property type="entry name" value="LpxK"/>
    <property type="match status" value="1"/>
</dbReference>
<dbReference type="EC" id="2.7.1.130" evidence="3 13"/>
<protein>
    <recommendedName>
        <fullName evidence="4 13">Tetraacyldisaccharide 4'-kinase</fullName>
        <ecNumber evidence="3 13">2.7.1.130</ecNumber>
    </recommendedName>
    <alternativeName>
        <fullName evidence="12 13">Lipid A 4'-kinase</fullName>
    </alternativeName>
</protein>
<dbReference type="EMBL" id="CP146069">
    <property type="protein sequence ID" value="WWR47157.1"/>
    <property type="molecule type" value="Genomic_DNA"/>
</dbReference>
<evidence type="ECO:0000313" key="14">
    <source>
        <dbReference type="EMBL" id="WWR47157.1"/>
    </source>
</evidence>
<evidence type="ECO:0000256" key="2">
    <source>
        <dbReference type="ARBA" id="ARBA00004870"/>
    </source>
</evidence>
<organism evidence="14 15">
    <name type="scientific">Roseovarius phycicola</name>
    <dbReference type="NCBI Taxonomy" id="3080976"/>
    <lineage>
        <taxon>Bacteria</taxon>
        <taxon>Pseudomonadati</taxon>
        <taxon>Pseudomonadota</taxon>
        <taxon>Alphaproteobacteria</taxon>
        <taxon>Rhodobacterales</taxon>
        <taxon>Roseobacteraceae</taxon>
        <taxon>Roseovarius</taxon>
    </lineage>
</organism>
<dbReference type="Proteomes" id="UP001364156">
    <property type="component" value="Chromosome"/>
</dbReference>
<keyword evidence="11 13" id="KW-0443">Lipid metabolism</keyword>
<evidence type="ECO:0000256" key="1">
    <source>
        <dbReference type="ARBA" id="ARBA00002274"/>
    </source>
</evidence>
<dbReference type="NCBIfam" id="TIGR00682">
    <property type="entry name" value="lpxK"/>
    <property type="match status" value="1"/>
</dbReference>
<evidence type="ECO:0000256" key="9">
    <source>
        <dbReference type="ARBA" id="ARBA00022777"/>
    </source>
</evidence>
<evidence type="ECO:0000256" key="12">
    <source>
        <dbReference type="ARBA" id="ARBA00029757"/>
    </source>
</evidence>
<evidence type="ECO:0000256" key="10">
    <source>
        <dbReference type="ARBA" id="ARBA00022840"/>
    </source>
</evidence>
<accession>A0ABZ2HGV2</accession>
<comment type="similarity">
    <text evidence="13">Belongs to the LpxK family.</text>
</comment>
<gene>
    <name evidence="13 14" type="primary">lpxK</name>
    <name evidence="14" type="ORF">RZ517_02945</name>
</gene>
<dbReference type="RefSeq" id="WP_338549992.1">
    <property type="nucleotide sequence ID" value="NZ_CP146069.1"/>
</dbReference>
<comment type="function">
    <text evidence="1 13">Transfers the gamma-phosphate of ATP to the 4'-position of a tetraacyldisaccharide 1-phosphate intermediate (termed DS-1-P) to form tetraacyldisaccharide 1,4'-bis-phosphate (lipid IVA).</text>
</comment>
<evidence type="ECO:0000256" key="4">
    <source>
        <dbReference type="ARBA" id="ARBA00016436"/>
    </source>
</evidence>
<evidence type="ECO:0000256" key="3">
    <source>
        <dbReference type="ARBA" id="ARBA00012071"/>
    </source>
</evidence>
<keyword evidence="8 13" id="KW-0547">Nucleotide-binding</keyword>
<keyword evidence="15" id="KW-1185">Reference proteome</keyword>
<evidence type="ECO:0000256" key="8">
    <source>
        <dbReference type="ARBA" id="ARBA00022741"/>
    </source>
</evidence>
<name>A0ABZ2HGV2_9RHOB</name>
<evidence type="ECO:0000313" key="15">
    <source>
        <dbReference type="Proteomes" id="UP001364156"/>
    </source>
</evidence>
<comment type="catalytic activity">
    <reaction evidence="13">
        <text>a lipid A disaccharide + ATP = a lipid IVA + ADP + H(+)</text>
        <dbReference type="Rhea" id="RHEA:67840"/>
        <dbReference type="ChEBI" id="CHEBI:15378"/>
        <dbReference type="ChEBI" id="CHEBI:30616"/>
        <dbReference type="ChEBI" id="CHEBI:176343"/>
        <dbReference type="ChEBI" id="CHEBI:176425"/>
        <dbReference type="ChEBI" id="CHEBI:456216"/>
        <dbReference type="EC" id="2.7.1.130"/>
    </reaction>
</comment>
<evidence type="ECO:0000256" key="5">
    <source>
        <dbReference type="ARBA" id="ARBA00022516"/>
    </source>
</evidence>
<keyword evidence="10 13" id="KW-0067">ATP-binding</keyword>
<sequence length="330" mass="35187">MRGFSFWNRPPARPGLRARLLAPLGWIYSAATARRVSQSADYQGPVPVICIGNINAGGTGKTPTVIALVQHLQAQGHTVAVISRGHGGHLAGPIEVDERAHSADEVGDEPLLIAAFTRVWIAKDRAAAARAAAASEADVILMDDGHQNPSVARDLSIIVVDAVAGFGNGLCLPAGPLREPVDTGLARADLVLSIGPKAAQAQFDQDWGAQITLPRCRGYLAPLQTGMAWSGTRALAFAGIGHPEKFFATLRGMGVELIRGEALEDHQPLTPALMTRLENEAALLGAQLVTTEKDAVRLPKDFRTKVLTVPVRLEIEDWTPLDTLLVQLEL</sequence>
<feature type="binding site" evidence="13">
    <location>
        <begin position="55"/>
        <end position="62"/>
    </location>
    <ligand>
        <name>ATP</name>
        <dbReference type="ChEBI" id="CHEBI:30616"/>
    </ligand>
</feature>
<dbReference type="InterPro" id="IPR003758">
    <property type="entry name" value="LpxK"/>
</dbReference>
<dbReference type="HAMAP" id="MF_00409">
    <property type="entry name" value="LpxK"/>
    <property type="match status" value="1"/>
</dbReference>
<evidence type="ECO:0000256" key="11">
    <source>
        <dbReference type="ARBA" id="ARBA00023098"/>
    </source>
</evidence>
<evidence type="ECO:0000256" key="6">
    <source>
        <dbReference type="ARBA" id="ARBA00022556"/>
    </source>
</evidence>
<keyword evidence="6 13" id="KW-0441">Lipid A biosynthesis</keyword>
<dbReference type="GO" id="GO:0009029">
    <property type="term" value="F:lipid-A 4'-kinase activity"/>
    <property type="evidence" value="ECO:0007669"/>
    <property type="project" value="UniProtKB-EC"/>
</dbReference>
<dbReference type="PANTHER" id="PTHR42724">
    <property type="entry name" value="TETRAACYLDISACCHARIDE 4'-KINASE"/>
    <property type="match status" value="1"/>
</dbReference>
<proteinExistence type="inferred from homology"/>
<keyword evidence="7 13" id="KW-0808">Transferase</keyword>
<dbReference type="SUPFAM" id="SSF52540">
    <property type="entry name" value="P-loop containing nucleoside triphosphate hydrolases"/>
    <property type="match status" value="1"/>
</dbReference>
<evidence type="ECO:0000256" key="7">
    <source>
        <dbReference type="ARBA" id="ARBA00022679"/>
    </source>
</evidence>
<reference evidence="14 15" key="1">
    <citation type="submission" date="2023-10" db="EMBL/GenBank/DDBJ databases">
        <title>Roseovarius strain S88 nov., isolated from a marine algae.</title>
        <authorList>
            <person name="Lee M.W."/>
            <person name="Lee J.K."/>
            <person name="Kim J.M."/>
            <person name="Choi D.G."/>
            <person name="Baek J.H."/>
            <person name="Bayburt H."/>
            <person name="Jung J.J."/>
            <person name="Han D.M."/>
            <person name="Jeon C.O."/>
        </authorList>
    </citation>
    <scope>NUCLEOTIDE SEQUENCE [LARGE SCALE GENOMIC DNA]</scope>
    <source>
        <strain evidence="14 15">S88</strain>
    </source>
</reference>
<keyword evidence="5 13" id="KW-0444">Lipid biosynthesis</keyword>